<evidence type="ECO:0000256" key="1">
    <source>
        <dbReference type="SAM" id="SignalP"/>
    </source>
</evidence>
<dbReference type="InterPro" id="IPR013783">
    <property type="entry name" value="Ig-like_fold"/>
</dbReference>
<keyword evidence="4" id="KW-1185">Reference proteome</keyword>
<feature type="domain" description="YtkA-like" evidence="2">
    <location>
        <begin position="38"/>
        <end position="118"/>
    </location>
</feature>
<comment type="caution">
    <text evidence="3">The sequence shown here is derived from an EMBL/GenBank/DDBJ whole genome shotgun (WGS) entry which is preliminary data.</text>
</comment>
<feature type="chain" id="PRO_5043876069" description="YtkA-like domain-containing protein" evidence="1">
    <location>
        <begin position="24"/>
        <end position="137"/>
    </location>
</feature>
<organism evidence="3 4">
    <name type="scientific">Collibacillus ludicampi</name>
    <dbReference type="NCBI Taxonomy" id="2771369"/>
    <lineage>
        <taxon>Bacteria</taxon>
        <taxon>Bacillati</taxon>
        <taxon>Bacillota</taxon>
        <taxon>Bacilli</taxon>
        <taxon>Bacillales</taxon>
        <taxon>Alicyclobacillaceae</taxon>
        <taxon>Collibacillus</taxon>
    </lineage>
</organism>
<keyword evidence="1" id="KW-0732">Signal</keyword>
<reference evidence="3" key="1">
    <citation type="journal article" date="2023" name="Int. J. Syst. Evol. Microbiol.">
        <title>Collibacillus ludicampi gen. nov., sp. nov., a new soil bacterium of the family Alicyclobacillaceae.</title>
        <authorList>
            <person name="Jojima T."/>
            <person name="Ioku Y."/>
            <person name="Fukuta Y."/>
            <person name="Shirasaka N."/>
            <person name="Matsumura Y."/>
            <person name="Mori M."/>
        </authorList>
    </citation>
    <scope>NUCLEOTIDE SEQUENCE</scope>
    <source>
        <strain evidence="3">TP075</strain>
    </source>
</reference>
<dbReference type="InterPro" id="IPR032693">
    <property type="entry name" value="YtkA-like_dom"/>
</dbReference>
<proteinExistence type="predicted"/>
<name>A0AAV4LEI2_9BACL</name>
<sequence length="137" mass="15383">MRIPVSRWLPALAALTIVTFAWGCSSNTTETASLDSSPLHVSFSTTPPSTVKVGDQVTITVTVSQNGKPVEDAKDVTFEVWKEKQDQHEMIKANKNGDGVYSIPYTFRQEGTYFIMYHVTARDQHSMQKMELKVSKR</sequence>
<dbReference type="Pfam" id="PF13115">
    <property type="entry name" value="YtkA"/>
    <property type="match status" value="1"/>
</dbReference>
<gene>
    <name evidence="3" type="ORF">DNHGIG_17740</name>
</gene>
<accession>A0AAV4LEI2</accession>
<protein>
    <recommendedName>
        <fullName evidence="2">YtkA-like domain-containing protein</fullName>
    </recommendedName>
</protein>
<evidence type="ECO:0000259" key="2">
    <source>
        <dbReference type="Pfam" id="PF13115"/>
    </source>
</evidence>
<dbReference type="Gene3D" id="2.60.40.10">
    <property type="entry name" value="Immunoglobulins"/>
    <property type="match status" value="1"/>
</dbReference>
<dbReference type="SUPFAM" id="SSF49373">
    <property type="entry name" value="Invasin/intimin cell-adhesion fragments"/>
    <property type="match status" value="1"/>
</dbReference>
<evidence type="ECO:0000313" key="4">
    <source>
        <dbReference type="Proteomes" id="UP001057291"/>
    </source>
</evidence>
<dbReference type="EMBL" id="BOQE01000001">
    <property type="protein sequence ID" value="GIM46225.1"/>
    <property type="molecule type" value="Genomic_DNA"/>
</dbReference>
<feature type="signal peptide" evidence="1">
    <location>
        <begin position="1"/>
        <end position="23"/>
    </location>
</feature>
<dbReference type="AlphaFoldDB" id="A0AAV4LEI2"/>
<dbReference type="RefSeq" id="WP_282199354.1">
    <property type="nucleotide sequence ID" value="NZ_BOQE01000001.1"/>
</dbReference>
<evidence type="ECO:0000313" key="3">
    <source>
        <dbReference type="EMBL" id="GIM46225.1"/>
    </source>
</evidence>
<dbReference type="Proteomes" id="UP001057291">
    <property type="component" value="Unassembled WGS sequence"/>
</dbReference>
<dbReference type="InterPro" id="IPR008964">
    <property type="entry name" value="Invasin/intimin_cell_adhesion"/>
</dbReference>